<dbReference type="InterPro" id="IPR000980">
    <property type="entry name" value="SH2"/>
</dbReference>
<dbReference type="STRING" id="42514.ENSPNAP00000021468"/>
<dbReference type="PROSITE" id="PS50001">
    <property type="entry name" value="SH2"/>
    <property type="match status" value="1"/>
</dbReference>
<sequence length="280" mass="31939">MGIIQASLKFSTENLTQTTTEADLPSRVKDKDTAVALSDYPPPDVCEPLFHIGDWLKLVSDEGYWWKVYSLQTREENFIPHSHVAKVYHGWLFEGVEREKAEELLRLPGNRVGSFMIRVSTRGMYALSVRHRVVMHYRIFRLPNNWYFISPRLTFQCLEDLVSHYSDIADGLCCVLTGPCLAAPDLSQSLPSPPARTMRSQNCTAVDSAEQQNASGFPARRDSAMSFGVENSVLTYLSLAGVQETRKHSWKRKKWRSIYMPSSQQVHSTVREEESYEEVA</sequence>
<dbReference type="SMART" id="SM00252">
    <property type="entry name" value="SH2"/>
    <property type="match status" value="1"/>
</dbReference>
<dbReference type="AlphaFoldDB" id="A0A3B4DDD7"/>
<dbReference type="OrthoDB" id="9924021at2759"/>
<keyword evidence="9" id="KW-1185">Reference proteome</keyword>
<dbReference type="InterPro" id="IPR001452">
    <property type="entry name" value="SH3_domain"/>
</dbReference>
<dbReference type="Gene3D" id="2.30.30.40">
    <property type="entry name" value="SH3 Domains"/>
    <property type="match status" value="1"/>
</dbReference>
<evidence type="ECO:0000313" key="9">
    <source>
        <dbReference type="Proteomes" id="UP001501920"/>
    </source>
</evidence>
<keyword evidence="3" id="KW-0449">Lipoprotein</keyword>
<dbReference type="SUPFAM" id="SSF55550">
    <property type="entry name" value="SH2 domain"/>
    <property type="match status" value="1"/>
</dbReference>
<evidence type="ECO:0000256" key="3">
    <source>
        <dbReference type="ARBA" id="ARBA00023288"/>
    </source>
</evidence>
<evidence type="ECO:0000256" key="5">
    <source>
        <dbReference type="PROSITE-ProRule" id="PRU00192"/>
    </source>
</evidence>
<evidence type="ECO:0000313" key="8">
    <source>
        <dbReference type="Ensembl" id="ENSPNAP00000021468.1"/>
    </source>
</evidence>
<feature type="domain" description="SH2" evidence="6">
    <location>
        <begin position="91"/>
        <end position="180"/>
    </location>
</feature>
<evidence type="ECO:0000259" key="6">
    <source>
        <dbReference type="PROSITE" id="PS50001"/>
    </source>
</evidence>
<dbReference type="InterPro" id="IPR036028">
    <property type="entry name" value="SH3-like_dom_sf"/>
</dbReference>
<dbReference type="OMA" id="MHYRIFR"/>
<evidence type="ECO:0000256" key="1">
    <source>
        <dbReference type="ARBA" id="ARBA00022443"/>
    </source>
</evidence>
<dbReference type="PROSITE" id="PS50002">
    <property type="entry name" value="SH3"/>
    <property type="match status" value="1"/>
</dbReference>
<dbReference type="FunFam" id="3.30.505.10:FF:000039">
    <property type="entry name" value="src-like-adapter isoform X1"/>
    <property type="match status" value="1"/>
</dbReference>
<dbReference type="GeneID" id="108436582"/>
<name>A0A3B4DDD7_PYGNA</name>
<dbReference type="Pfam" id="PF00017">
    <property type="entry name" value="SH2"/>
    <property type="match status" value="1"/>
</dbReference>
<feature type="domain" description="SH3" evidence="7">
    <location>
        <begin position="29"/>
        <end position="89"/>
    </location>
</feature>
<dbReference type="SMART" id="SM00326">
    <property type="entry name" value="SH3"/>
    <property type="match status" value="1"/>
</dbReference>
<keyword evidence="1 5" id="KW-0728">SH3 domain</keyword>
<dbReference type="PRINTS" id="PR00401">
    <property type="entry name" value="SH2DOMAIN"/>
</dbReference>
<dbReference type="GeneTree" id="ENSGT00950000182872"/>
<organism evidence="8 9">
    <name type="scientific">Pygocentrus nattereri</name>
    <name type="common">Red-bellied piranha</name>
    <dbReference type="NCBI Taxonomy" id="42514"/>
    <lineage>
        <taxon>Eukaryota</taxon>
        <taxon>Metazoa</taxon>
        <taxon>Chordata</taxon>
        <taxon>Craniata</taxon>
        <taxon>Vertebrata</taxon>
        <taxon>Euteleostomi</taxon>
        <taxon>Actinopterygii</taxon>
        <taxon>Neopterygii</taxon>
        <taxon>Teleostei</taxon>
        <taxon>Ostariophysi</taxon>
        <taxon>Characiformes</taxon>
        <taxon>Characoidei</taxon>
        <taxon>Pygocentrus</taxon>
    </lineage>
</organism>
<reference evidence="8 9" key="1">
    <citation type="submission" date="2020-10" db="EMBL/GenBank/DDBJ databases">
        <title>Pygocentrus nattereri (red-bellied piranha) genome, fPygNat1, primary haplotype.</title>
        <authorList>
            <person name="Myers G."/>
            <person name="Meyer A."/>
            <person name="Karagic N."/>
            <person name="Pippel M."/>
            <person name="Winkler S."/>
            <person name="Tracey A."/>
            <person name="Wood J."/>
            <person name="Formenti G."/>
            <person name="Howe K."/>
            <person name="Fedrigo O."/>
            <person name="Jarvis E.D."/>
        </authorList>
    </citation>
    <scope>NUCLEOTIDE SEQUENCE [LARGE SCALE GENOMIC DNA]</scope>
</reference>
<evidence type="ECO:0000256" key="4">
    <source>
        <dbReference type="PROSITE-ProRule" id="PRU00191"/>
    </source>
</evidence>
<accession>A0A3B4DDD7</accession>
<evidence type="ECO:0000259" key="7">
    <source>
        <dbReference type="PROSITE" id="PS50002"/>
    </source>
</evidence>
<reference evidence="8" key="2">
    <citation type="submission" date="2025-08" db="UniProtKB">
        <authorList>
            <consortium name="Ensembl"/>
        </authorList>
    </citation>
    <scope>IDENTIFICATION</scope>
</reference>
<dbReference type="Ensembl" id="ENSPNAT00000032933.2">
    <property type="protein sequence ID" value="ENSPNAP00000021468.1"/>
    <property type="gene ID" value="ENSPNAG00000028538.2"/>
</dbReference>
<protein>
    <submittedName>
        <fullName evidence="8">Src like adaptor</fullName>
    </submittedName>
</protein>
<evidence type="ECO:0000256" key="2">
    <source>
        <dbReference type="ARBA" id="ARBA00022999"/>
    </source>
</evidence>
<dbReference type="InterPro" id="IPR036860">
    <property type="entry name" value="SH2_dom_sf"/>
</dbReference>
<dbReference type="Gene3D" id="3.30.505.10">
    <property type="entry name" value="SH2 domain"/>
    <property type="match status" value="1"/>
</dbReference>
<dbReference type="RefSeq" id="XP_017568639.1">
    <property type="nucleotide sequence ID" value="XM_017713150.1"/>
</dbReference>
<reference evidence="8" key="3">
    <citation type="submission" date="2025-09" db="UniProtKB">
        <authorList>
            <consortium name="Ensembl"/>
        </authorList>
    </citation>
    <scope>IDENTIFICATION</scope>
</reference>
<dbReference type="SUPFAM" id="SSF50044">
    <property type="entry name" value="SH3-domain"/>
    <property type="match status" value="1"/>
</dbReference>
<proteinExistence type="predicted"/>
<dbReference type="PANTHER" id="PTHR46037">
    <property type="entry name" value="PROTEIN ENHANCER OF SEVENLESS 2B"/>
    <property type="match status" value="1"/>
</dbReference>
<dbReference type="Proteomes" id="UP001501920">
    <property type="component" value="Chromosome 3"/>
</dbReference>
<keyword evidence="2 4" id="KW-0727">SH2 domain</keyword>
<dbReference type="InterPro" id="IPR043539">
    <property type="entry name" value="Grb2-like"/>
</dbReference>